<dbReference type="KEGG" id="pno:SNOG_08254"/>
<dbReference type="GeneID" id="5975472"/>
<gene>
    <name evidence="1" type="ORF">SNOG_08254</name>
</gene>
<name>Q0UJ10_PHANO</name>
<dbReference type="RefSeq" id="XP_001798574.1">
    <property type="nucleotide sequence ID" value="XM_001798522.1"/>
</dbReference>
<protein>
    <submittedName>
        <fullName evidence="1">Uncharacterized protein</fullName>
    </submittedName>
</protein>
<dbReference type="EMBL" id="CH445336">
    <property type="protein sequence ID" value="EAT84530.1"/>
    <property type="molecule type" value="Genomic_DNA"/>
</dbReference>
<dbReference type="VEuPathDB" id="FungiDB:JI435_082530"/>
<evidence type="ECO:0000313" key="2">
    <source>
        <dbReference type="Proteomes" id="UP000001055"/>
    </source>
</evidence>
<dbReference type="InParanoid" id="Q0UJ10"/>
<dbReference type="AlphaFoldDB" id="Q0UJ10"/>
<proteinExistence type="predicted"/>
<organism evidence="1 2">
    <name type="scientific">Phaeosphaeria nodorum (strain SN15 / ATCC MYA-4574 / FGSC 10173)</name>
    <name type="common">Glume blotch fungus</name>
    <name type="synonym">Parastagonospora nodorum</name>
    <dbReference type="NCBI Taxonomy" id="321614"/>
    <lineage>
        <taxon>Eukaryota</taxon>
        <taxon>Fungi</taxon>
        <taxon>Dikarya</taxon>
        <taxon>Ascomycota</taxon>
        <taxon>Pezizomycotina</taxon>
        <taxon>Dothideomycetes</taxon>
        <taxon>Pleosporomycetidae</taxon>
        <taxon>Pleosporales</taxon>
        <taxon>Pleosporineae</taxon>
        <taxon>Phaeosphaeriaceae</taxon>
        <taxon>Parastagonospora</taxon>
    </lineage>
</organism>
<evidence type="ECO:0000313" key="1">
    <source>
        <dbReference type="EMBL" id="EAT84530.1"/>
    </source>
</evidence>
<dbReference type="HOGENOM" id="CLU_1778148_0_0_1"/>
<accession>Q0UJ10</accession>
<sequence>MLASRNIRCASRAPLRRTFATTSRLSLLPSTRCQDILPDVEFKTGALDSLAGKDWGKKAKNIESDLRKLTLELRKLYRKSHDLRVVIESSRNWFGLALTVLQHVMTQNVWDTPKYSTYDDVEIDLSDVKVAGKKMQVFMASDVELG</sequence>
<dbReference type="Proteomes" id="UP000001055">
    <property type="component" value="Unassembled WGS sequence"/>
</dbReference>
<reference evidence="2" key="1">
    <citation type="journal article" date="2007" name="Plant Cell">
        <title>Dothideomycete-plant interactions illuminated by genome sequencing and EST analysis of the wheat pathogen Stagonospora nodorum.</title>
        <authorList>
            <person name="Hane J.K."/>
            <person name="Lowe R.G."/>
            <person name="Solomon P.S."/>
            <person name="Tan K.C."/>
            <person name="Schoch C.L."/>
            <person name="Spatafora J.W."/>
            <person name="Crous P.W."/>
            <person name="Kodira C."/>
            <person name="Birren B.W."/>
            <person name="Galagan J.E."/>
            <person name="Torriani S.F."/>
            <person name="McDonald B.A."/>
            <person name="Oliver R.P."/>
        </authorList>
    </citation>
    <scope>NUCLEOTIDE SEQUENCE [LARGE SCALE GENOMIC DNA]</scope>
    <source>
        <strain evidence="2">SN15 / ATCC MYA-4574 / FGSC 10173</strain>
    </source>
</reference>